<feature type="non-terminal residue" evidence="3">
    <location>
        <position position="160"/>
    </location>
</feature>
<name>T1B4Z8_9ZZZZ</name>
<accession>T1B4Z8</accession>
<evidence type="ECO:0000256" key="1">
    <source>
        <dbReference type="SAM" id="MobiDB-lite"/>
    </source>
</evidence>
<dbReference type="EMBL" id="AUZY01007910">
    <property type="protein sequence ID" value="EQD47904.1"/>
    <property type="molecule type" value="Genomic_DNA"/>
</dbReference>
<comment type="caution">
    <text evidence="3">The sequence shown here is derived from an EMBL/GenBank/DDBJ whole genome shotgun (WGS) entry which is preliminary data.</text>
</comment>
<dbReference type="Pfam" id="PF09299">
    <property type="entry name" value="Mu-transpos_C"/>
    <property type="match status" value="1"/>
</dbReference>
<organism evidence="3">
    <name type="scientific">mine drainage metagenome</name>
    <dbReference type="NCBI Taxonomy" id="410659"/>
    <lineage>
        <taxon>unclassified sequences</taxon>
        <taxon>metagenomes</taxon>
        <taxon>ecological metagenomes</taxon>
    </lineage>
</organism>
<feature type="non-terminal residue" evidence="3">
    <location>
        <position position="1"/>
    </location>
</feature>
<dbReference type="InterPro" id="IPR015378">
    <property type="entry name" value="Transposase-like_Mu_C"/>
</dbReference>
<reference evidence="3" key="1">
    <citation type="submission" date="2013-08" db="EMBL/GenBank/DDBJ databases">
        <authorList>
            <person name="Mendez C."/>
            <person name="Richter M."/>
            <person name="Ferrer M."/>
            <person name="Sanchez J."/>
        </authorList>
    </citation>
    <scope>NUCLEOTIDE SEQUENCE</scope>
</reference>
<evidence type="ECO:0000313" key="3">
    <source>
        <dbReference type="EMBL" id="EQD47904.1"/>
    </source>
</evidence>
<sequence length="160" mass="18094">PVKRCTIQHYGVELDGLRYNGTGLDPYRDRARASRPRASREARQWAISYDPRDLSAVFFCDPATYEWHRLSWVGAPELERPFSANTLAYAKSLLVERAGRGPNHELLTVSLNGLLDRLDRRQALNPKEAKLAIRNGLQTDAAKRDLPSPVARPDDEDTEP</sequence>
<protein>
    <submittedName>
        <fullName evidence="3">Integrase</fullName>
    </submittedName>
</protein>
<reference evidence="3" key="2">
    <citation type="journal article" date="2014" name="ISME J.">
        <title>Microbial stratification in low pH oxic and suboxic macroscopic growths along an acid mine drainage.</title>
        <authorList>
            <person name="Mendez-Garcia C."/>
            <person name="Mesa V."/>
            <person name="Sprenger R.R."/>
            <person name="Richter M."/>
            <person name="Diez M.S."/>
            <person name="Solano J."/>
            <person name="Bargiela R."/>
            <person name="Golyshina O.V."/>
            <person name="Manteca A."/>
            <person name="Ramos J.L."/>
            <person name="Gallego J.R."/>
            <person name="Llorente I."/>
            <person name="Martins Dos Santos V.A."/>
            <person name="Jensen O.N."/>
            <person name="Pelaez A.I."/>
            <person name="Sanchez J."/>
            <person name="Ferrer M."/>
        </authorList>
    </citation>
    <scope>NUCLEOTIDE SEQUENCE</scope>
</reference>
<feature type="domain" description="Transposase-like Mu C-terminal" evidence="2">
    <location>
        <begin position="3"/>
        <end position="61"/>
    </location>
</feature>
<proteinExistence type="predicted"/>
<gene>
    <name evidence="3" type="ORF">B1B_12109</name>
</gene>
<evidence type="ECO:0000259" key="2">
    <source>
        <dbReference type="Pfam" id="PF09299"/>
    </source>
</evidence>
<feature type="region of interest" description="Disordered" evidence="1">
    <location>
        <begin position="135"/>
        <end position="160"/>
    </location>
</feature>
<dbReference type="AlphaFoldDB" id="T1B4Z8"/>